<keyword evidence="1" id="KW-0677">Repeat</keyword>
<evidence type="ECO:0000256" key="1">
    <source>
        <dbReference type="ARBA" id="ARBA00022737"/>
    </source>
</evidence>
<protein>
    <submittedName>
        <fullName evidence="4">Putative cell wall binding repeat-containing protein</fullName>
    </submittedName>
</protein>
<dbReference type="EMBL" id="FOIL01000077">
    <property type="protein sequence ID" value="SET94441.1"/>
    <property type="molecule type" value="Genomic_DNA"/>
</dbReference>
<feature type="chain" id="PRO_5011703896" evidence="3">
    <location>
        <begin position="28"/>
        <end position="560"/>
    </location>
</feature>
<gene>
    <name evidence="4" type="ORF">SAMN04487771_10771</name>
</gene>
<dbReference type="Pfam" id="PF19127">
    <property type="entry name" value="Choline_bind_3"/>
    <property type="match status" value="1"/>
</dbReference>
<evidence type="ECO:0000313" key="4">
    <source>
        <dbReference type="EMBL" id="SET94441.1"/>
    </source>
</evidence>
<feature type="repeat" description="Cell wall-binding" evidence="2">
    <location>
        <begin position="360"/>
        <end position="379"/>
    </location>
</feature>
<dbReference type="PROSITE" id="PS51170">
    <property type="entry name" value="CW"/>
    <property type="match status" value="2"/>
</dbReference>
<dbReference type="Pfam" id="PF19085">
    <property type="entry name" value="Choline_bind_2"/>
    <property type="match status" value="1"/>
</dbReference>
<organism evidence="4 5">
    <name type="scientific">[Clostridium] aminophilum</name>
    <dbReference type="NCBI Taxonomy" id="1526"/>
    <lineage>
        <taxon>Bacteria</taxon>
        <taxon>Bacillati</taxon>
        <taxon>Bacillota</taxon>
        <taxon>Clostridia</taxon>
        <taxon>Lachnospirales</taxon>
        <taxon>Lachnospiraceae</taxon>
    </lineage>
</organism>
<accession>A0A1I0IEL6</accession>
<reference evidence="4 5" key="1">
    <citation type="submission" date="2016-10" db="EMBL/GenBank/DDBJ databases">
        <authorList>
            <person name="de Groot N.N."/>
        </authorList>
    </citation>
    <scope>NUCLEOTIDE SEQUENCE [LARGE SCALE GENOMIC DNA]</scope>
    <source>
        <strain evidence="4 5">KH1P1</strain>
    </source>
</reference>
<proteinExistence type="predicted"/>
<dbReference type="SUPFAM" id="SSF69360">
    <property type="entry name" value="Cell wall binding repeat"/>
    <property type="match status" value="1"/>
</dbReference>
<sequence length="560" mass="63472">MRKQTKYVAVLSAAALLAMGASMTSFAAGWEKDEAGAWHYYDKDDDMVTNEWKKDGGKWFYLDDDGAMVTDQWVEDDYYVGEDGAMITNGWVKTLEDDEDVDNPEDTGEHWYYFNAKGKKVAATTGDSVKKTIGGKTYHFDSDGKMLSGWQESGDNVYYLGGEDEGWETRNAWRWLEKSGIDDDEDDDVTGQPVLGCTEDDDCDDEGWYWFDASGKLYHKSGLKTIKGKKFIFNEHGQMLYEWIYGAQRKVGSYAQLDSDDATDGEVDITDMLWFQENGDGANNGARYKGWQYLSGSEALGTDGDTNWYYFKDGKAKHASKDEDWNQLTDGDSKIYRKKEKLSWDGKSGHFCFDQNGKMKTGLQYIDGHTYFFNDDGYMQTGKVSSVEEANGDTFSYYFNTKNSGKGQGYTGEKDGYLYYNGKRLEADDDYRIYVVNGKYYIVNNKGKLQKSFKKKDLELPNGTTMSDVTFGEAVLNKKNYVLKDTDIVDKDGNKDDDYKKVADAACVPYIHLDDTDELITQYTYLEAADVDNDYLTLDDVPAPVVPAPVEDNGEEDEDQ</sequence>
<dbReference type="RefSeq" id="WP_074650608.1">
    <property type="nucleotide sequence ID" value="NZ_FOIL01000077.1"/>
</dbReference>
<evidence type="ECO:0000256" key="2">
    <source>
        <dbReference type="PROSITE-ProRule" id="PRU00591"/>
    </source>
</evidence>
<evidence type="ECO:0000256" key="3">
    <source>
        <dbReference type="SAM" id="SignalP"/>
    </source>
</evidence>
<feature type="signal peptide" evidence="3">
    <location>
        <begin position="1"/>
        <end position="27"/>
    </location>
</feature>
<dbReference type="Pfam" id="PF01473">
    <property type="entry name" value="Choline_bind_1"/>
    <property type="match status" value="3"/>
</dbReference>
<dbReference type="OrthoDB" id="2028350at2"/>
<name>A0A1I0IEL6_9FIRM</name>
<evidence type="ECO:0000313" key="5">
    <source>
        <dbReference type="Proteomes" id="UP000199820"/>
    </source>
</evidence>
<dbReference type="Proteomes" id="UP000199820">
    <property type="component" value="Unassembled WGS sequence"/>
</dbReference>
<dbReference type="InterPro" id="IPR018337">
    <property type="entry name" value="Cell_wall/Cho-bd_repeat"/>
</dbReference>
<feature type="repeat" description="Cell wall-binding" evidence="2">
    <location>
        <begin position="49"/>
        <end position="68"/>
    </location>
</feature>
<keyword evidence="5" id="KW-1185">Reference proteome</keyword>
<dbReference type="AlphaFoldDB" id="A0A1I0IEL6"/>
<keyword evidence="3" id="KW-0732">Signal</keyword>
<dbReference type="Gene3D" id="2.10.270.10">
    <property type="entry name" value="Cholin Binding"/>
    <property type="match status" value="4"/>
</dbReference>